<sequence length="72" mass="8447">MLDNRESDFIATICDADKMLVASEEYRNFYRSGTTVGKVLHHYDWMQEYGDLVDSVNTKINTFMVMNRMEAE</sequence>
<organism evidence="1 2">
    <name type="scientific">Bacillus phage vB_BsuM-Goe2</name>
    <dbReference type="NCBI Taxonomy" id="1933062"/>
    <lineage>
        <taxon>Viruses</taxon>
        <taxon>Duplodnaviria</taxon>
        <taxon>Heunggongvirae</taxon>
        <taxon>Uroviricota</taxon>
        <taxon>Caudoviricetes</taxon>
        <taxon>Herelleviridae</taxon>
        <taxon>Spounavirinae</taxon>
        <taxon>Okubovirus</taxon>
        <taxon>Okubovirus camphawk</taxon>
    </lineage>
</organism>
<name>A0A217EQR2_9CAUD</name>
<evidence type="ECO:0000313" key="2">
    <source>
        <dbReference type="Proteomes" id="UP000224660"/>
    </source>
</evidence>
<protein>
    <submittedName>
        <fullName evidence="1">Uncharacterized protein</fullName>
    </submittedName>
</protein>
<accession>A0A217EQR2</accession>
<gene>
    <name evidence="1" type="ORF">Goe2_c15300</name>
</gene>
<proteinExistence type="predicted"/>
<dbReference type="Proteomes" id="UP000224660">
    <property type="component" value="Segment"/>
</dbReference>
<reference evidence="1 2" key="1">
    <citation type="journal article" date="2017" name="Viruses">
        <title>Characterization of Bacillus subtilis Viruses vB_BsuM-Goe2 and vB_BsuM-Goe3.</title>
        <authorList>
            <person name="Willms I.M."/>
            <person name="Hoppert M."/>
            <person name="Hertel R."/>
        </authorList>
    </citation>
    <scope>NUCLEOTIDE SEQUENCE [LARGE SCALE GENOMIC DNA]</scope>
</reference>
<dbReference type="EMBL" id="KY368639">
    <property type="protein sequence ID" value="APZ82389.1"/>
    <property type="molecule type" value="Genomic_DNA"/>
</dbReference>
<evidence type="ECO:0000313" key="1">
    <source>
        <dbReference type="EMBL" id="APZ82389.1"/>
    </source>
</evidence>